<proteinExistence type="inferred from homology"/>
<keyword evidence="2" id="KW-0143">Chaperone</keyword>
<gene>
    <name evidence="4" type="ORF">MPSI1_000710</name>
</gene>
<comment type="similarity">
    <text evidence="1">Belongs to the UreD family.</text>
</comment>
<evidence type="ECO:0000313" key="4">
    <source>
        <dbReference type="EMBL" id="WFD42072.1"/>
    </source>
</evidence>
<organism evidence="4 5">
    <name type="scientific">Malassezia psittaci</name>
    <dbReference type="NCBI Taxonomy" id="1821823"/>
    <lineage>
        <taxon>Eukaryota</taxon>
        <taxon>Fungi</taxon>
        <taxon>Dikarya</taxon>
        <taxon>Basidiomycota</taxon>
        <taxon>Ustilaginomycotina</taxon>
        <taxon>Malasseziomycetes</taxon>
        <taxon>Malasseziales</taxon>
        <taxon>Malasseziaceae</taxon>
        <taxon>Malassezia</taxon>
    </lineage>
</organism>
<accession>A0AAF0JCK7</accession>
<reference evidence="4" key="1">
    <citation type="submission" date="2023-02" db="EMBL/GenBank/DDBJ databases">
        <title>Mating type loci evolution in Malassezia.</title>
        <authorList>
            <person name="Coelho M.A."/>
        </authorList>
    </citation>
    <scope>NUCLEOTIDE SEQUENCE</scope>
    <source>
        <strain evidence="4">CBS 14136</strain>
    </source>
</reference>
<evidence type="ECO:0000256" key="1">
    <source>
        <dbReference type="ARBA" id="ARBA00007177"/>
    </source>
</evidence>
<dbReference type="GO" id="GO:0016151">
    <property type="term" value="F:nickel cation binding"/>
    <property type="evidence" value="ECO:0007669"/>
    <property type="project" value="InterPro"/>
</dbReference>
<feature type="compositionally biased region" description="Low complexity" evidence="3">
    <location>
        <begin position="305"/>
        <end position="315"/>
    </location>
</feature>
<protein>
    <recommendedName>
        <fullName evidence="6">Urease accessory protein UreD</fullName>
    </recommendedName>
</protein>
<dbReference type="PANTHER" id="PTHR33643:SF1">
    <property type="entry name" value="UREASE ACCESSORY PROTEIN D"/>
    <property type="match status" value="1"/>
</dbReference>
<name>A0AAF0JCK7_9BASI</name>
<dbReference type="PANTHER" id="PTHR33643">
    <property type="entry name" value="UREASE ACCESSORY PROTEIN D"/>
    <property type="match status" value="1"/>
</dbReference>
<keyword evidence="5" id="KW-1185">Reference proteome</keyword>
<dbReference type="HAMAP" id="MF_01384">
    <property type="entry name" value="UreD"/>
    <property type="match status" value="1"/>
</dbReference>
<dbReference type="Pfam" id="PF01774">
    <property type="entry name" value="UreD"/>
    <property type="match status" value="1"/>
</dbReference>
<evidence type="ECO:0000256" key="2">
    <source>
        <dbReference type="ARBA" id="ARBA00023186"/>
    </source>
</evidence>
<evidence type="ECO:0008006" key="6">
    <source>
        <dbReference type="Google" id="ProtNLM"/>
    </source>
</evidence>
<dbReference type="EMBL" id="CP118375">
    <property type="protein sequence ID" value="WFD42072.1"/>
    <property type="molecule type" value="Genomic_DNA"/>
</dbReference>
<evidence type="ECO:0000313" key="5">
    <source>
        <dbReference type="Proteomes" id="UP001214628"/>
    </source>
</evidence>
<dbReference type="AlphaFoldDB" id="A0AAF0JCK7"/>
<evidence type="ECO:0000256" key="3">
    <source>
        <dbReference type="SAM" id="MobiDB-lite"/>
    </source>
</evidence>
<dbReference type="InterPro" id="IPR002669">
    <property type="entry name" value="UreD"/>
</dbReference>
<feature type="region of interest" description="Disordered" evidence="3">
    <location>
        <begin position="305"/>
        <end position="324"/>
    </location>
</feature>
<dbReference type="Proteomes" id="UP001214628">
    <property type="component" value="Chromosome 1"/>
</dbReference>
<sequence>MSQERYSAQGRASLRRAVEPGVVGAPKFSHLEGQFPLRLLTPHASCANATLNAAKYGIAPVKGVGVLYVVSYGGGLVSGDQIDLDFDVGSFTRLLLLTQGSTKVYCERRRGDTRATINAAQSSQAVSKQYFRYIVRPEATLVILASPVTCFAKSRYDQTQLVDLRCAKTSSLVLVDWFTSGRLFVDGPKDLADQDRIPEFWHFYLYRSRNEVRLDGQVIARDCLELAQELPERLSRGTPTDLSLRCAPYTCYATVILCGPEVEPLCAALQREFNEIQQSQPLMRTNSSSGNAQVKPDKLIWSASPITSSAPTPGSNPKSRPNTYPGLLVRVAGVETDNVRHWLHEHLSPVRHLIGDDMYKLGLGI</sequence>